<evidence type="ECO:0000256" key="5">
    <source>
        <dbReference type="ARBA" id="ARBA00022679"/>
    </source>
</evidence>
<gene>
    <name evidence="20" type="ORF">HYH03_019083</name>
</gene>
<name>A0A835XEP1_9CHLO</name>
<dbReference type="PROSITE" id="PS50865">
    <property type="entry name" value="ZF_MYND_2"/>
    <property type="match status" value="1"/>
</dbReference>
<keyword evidence="7" id="KW-0479">Metal-binding</keyword>
<evidence type="ECO:0000313" key="21">
    <source>
        <dbReference type="Proteomes" id="UP000612055"/>
    </source>
</evidence>
<keyword evidence="9" id="KW-0418">Kinase</keyword>
<comment type="catalytic activity">
    <reaction evidence="16">
        <text>phytol + CTP = phytyl phosphate + CDP + H(+)</text>
        <dbReference type="Rhea" id="RHEA:38055"/>
        <dbReference type="ChEBI" id="CHEBI:15378"/>
        <dbReference type="ChEBI" id="CHEBI:17327"/>
        <dbReference type="ChEBI" id="CHEBI:37563"/>
        <dbReference type="ChEBI" id="CHEBI:58069"/>
        <dbReference type="ChEBI" id="CHEBI:75483"/>
        <dbReference type="EC" id="2.7.1.182"/>
    </reaction>
</comment>
<keyword evidence="12" id="KW-1133">Transmembrane helix</keyword>
<evidence type="ECO:0000256" key="9">
    <source>
        <dbReference type="ARBA" id="ARBA00022777"/>
    </source>
</evidence>
<dbReference type="Proteomes" id="UP000612055">
    <property type="component" value="Unassembled WGS sequence"/>
</dbReference>
<evidence type="ECO:0000256" key="17">
    <source>
        <dbReference type="PROSITE-ProRule" id="PRU00134"/>
    </source>
</evidence>
<evidence type="ECO:0000256" key="16">
    <source>
        <dbReference type="ARBA" id="ARBA00048889"/>
    </source>
</evidence>
<sequence length="1007" mass="100362">MLLPAVQTDGDGLSPAQDIIQAIKDALVVLACSFGTLDADARGIRARSLAEWPGFQSALLRTLAVASRIRLARPGTEVAAGAQPQTGTDLLRACLTVCEHLLDVGAPLRGPSSSSGSTHPAPAVLGFARRLLRAEALQALAARLAEVRQALGDSALSGGAAAQPQALPRGEEEPAIVSSYRRLTQSATALLATCLELAFPPAPAAEEAGTGSPSSPAAAAAAAEQQAAAEECYRSELAAALRSSYIAEHIAATTLALLRASDRSHGLTRSPELPGGRDRLLLEVSKCTHVMHRLEAAPNGSASTATSLPASSPSQQHTSPLAALARAAALGPCASYLTLAYGMSVLSYMDGGGTRGLPEDVGRALGEPLRSDARARLEELASGGGQDGDGGAPRLVLGQVYAFGAVRALLIALRAAAVAACAAVSAAPPGVSTAPAAAAAAATAPKAPSFAATTSAASPAAPPRRLQLGWHTALGLAMRAARMGVRAAEEAAAGRTREQEAAALTAALEGRGTFRVLLGQDRAAAVAVDGLRAAAQLRTLLSQCRGGGDCGPASEARSAGSGQVDQGAEWWRLLSSAAPHRMRTADTSTASLFGQCLRVHLPRVYLPADPLPPVAPPAAASALAGGVLPCLERLIRRAAAAVREAGEAAAGAGPGLKIEQVRALAAELKALEQPAAADAAEALAAQLLRWERGGGARGGGRGGGRSGGRAAAAASGPPLAARYGVWLLGGCSNPACADLEGDSDAALPLRACAGCGGAASYCSRECQMAHWRSATGRRAAAALGAAGGAGAVAEGLGLGGAPAAHPAAGPRSALAGGVLPCLERLVRRAATAAPGDTGTGQKRRRGVGTVLRTEQVRALATELRAGGQAEAADAAEALAAQLLRWERGGGGAGRPAGAAAGAAGGRRPPPQGPRWLRVTAVWVPLLQSAAALLPASPAAARQLLGGCSNPACANLEGDSDAALPLRACAGCGGAASYCSRECQMAHWRSGHREACGGGAGGGGRGGG</sequence>
<dbReference type="GO" id="GO:0010276">
    <property type="term" value="F:phytol kinase activity"/>
    <property type="evidence" value="ECO:0007669"/>
    <property type="project" value="UniProtKB-EC"/>
</dbReference>
<evidence type="ECO:0000256" key="1">
    <source>
        <dbReference type="ARBA" id="ARBA00004508"/>
    </source>
</evidence>
<organism evidence="20 21">
    <name type="scientific">Edaphochlamys debaryana</name>
    <dbReference type="NCBI Taxonomy" id="47281"/>
    <lineage>
        <taxon>Eukaryota</taxon>
        <taxon>Viridiplantae</taxon>
        <taxon>Chlorophyta</taxon>
        <taxon>core chlorophytes</taxon>
        <taxon>Chlorophyceae</taxon>
        <taxon>CS clade</taxon>
        <taxon>Chlamydomonadales</taxon>
        <taxon>Chlamydomonadales incertae sedis</taxon>
        <taxon>Edaphochlamys</taxon>
    </lineage>
</organism>
<evidence type="ECO:0000256" key="4">
    <source>
        <dbReference type="ARBA" id="ARBA00022640"/>
    </source>
</evidence>
<feature type="compositionally biased region" description="Low complexity" evidence="18">
    <location>
        <begin position="830"/>
        <end position="840"/>
    </location>
</feature>
<evidence type="ECO:0000313" key="20">
    <source>
        <dbReference type="EMBL" id="KAG2481964.1"/>
    </source>
</evidence>
<accession>A0A835XEP1</accession>
<evidence type="ECO:0000256" key="3">
    <source>
        <dbReference type="ARBA" id="ARBA00022528"/>
    </source>
</evidence>
<comment type="similarity">
    <text evidence="2">Belongs to the polyprenol kinase family.</text>
</comment>
<keyword evidence="8 17" id="KW-0863">Zinc-finger</keyword>
<comment type="caution">
    <text evidence="20">The sequence shown here is derived from an EMBL/GenBank/DDBJ whole genome shotgun (WGS) entry which is preliminary data.</text>
</comment>
<feature type="region of interest" description="Disordered" evidence="18">
    <location>
        <begin position="830"/>
        <end position="849"/>
    </location>
</feature>
<dbReference type="SUPFAM" id="SSF144232">
    <property type="entry name" value="HIT/MYND zinc finger-like"/>
    <property type="match status" value="1"/>
</dbReference>
<dbReference type="InterPro" id="IPR002893">
    <property type="entry name" value="Znf_MYND"/>
</dbReference>
<dbReference type="Pfam" id="PF01753">
    <property type="entry name" value="zf-MYND"/>
    <property type="match status" value="2"/>
</dbReference>
<dbReference type="AlphaFoldDB" id="A0A835XEP1"/>
<evidence type="ECO:0000256" key="13">
    <source>
        <dbReference type="ARBA" id="ARBA00023136"/>
    </source>
</evidence>
<protein>
    <recommendedName>
        <fullName evidence="15">phytol kinase</fullName>
        <ecNumber evidence="15">2.7.1.182</ecNumber>
    </recommendedName>
</protein>
<keyword evidence="4" id="KW-0934">Plastid</keyword>
<evidence type="ECO:0000256" key="14">
    <source>
        <dbReference type="ARBA" id="ARBA00024015"/>
    </source>
</evidence>
<dbReference type="OrthoDB" id="432970at2759"/>
<feature type="compositionally biased region" description="Low complexity" evidence="18">
    <location>
        <begin position="301"/>
        <end position="314"/>
    </location>
</feature>
<reference evidence="20" key="1">
    <citation type="journal article" date="2020" name="bioRxiv">
        <title>Comparative genomics of Chlamydomonas.</title>
        <authorList>
            <person name="Craig R.J."/>
            <person name="Hasan A.R."/>
            <person name="Ness R.W."/>
            <person name="Keightley P.D."/>
        </authorList>
    </citation>
    <scope>NUCLEOTIDE SEQUENCE</scope>
    <source>
        <strain evidence="20">CCAP 11/70</strain>
    </source>
</reference>
<evidence type="ECO:0000256" key="11">
    <source>
        <dbReference type="ARBA" id="ARBA00022946"/>
    </source>
</evidence>
<dbReference type="EC" id="2.7.1.182" evidence="15"/>
<dbReference type="InterPro" id="IPR039606">
    <property type="entry name" value="Phytol/farnesol_kinase"/>
</dbReference>
<dbReference type="PANTHER" id="PTHR32523">
    <property type="entry name" value="PHYTOL KINASE 1, CHLOROPLASTIC"/>
    <property type="match status" value="1"/>
</dbReference>
<feature type="region of interest" description="Disordered" evidence="18">
    <location>
        <begin position="295"/>
        <end position="316"/>
    </location>
</feature>
<proteinExistence type="inferred from homology"/>
<evidence type="ECO:0000256" key="18">
    <source>
        <dbReference type="SAM" id="MobiDB-lite"/>
    </source>
</evidence>
<keyword evidence="11" id="KW-0809">Transit peptide</keyword>
<dbReference type="Gene3D" id="6.10.140.2220">
    <property type="match status" value="2"/>
</dbReference>
<keyword evidence="6" id="KW-0812">Transmembrane</keyword>
<comment type="pathway">
    <text evidence="14">Cofactor biosynthesis; tocopherol biosynthesis.</text>
</comment>
<evidence type="ECO:0000256" key="10">
    <source>
        <dbReference type="ARBA" id="ARBA00022833"/>
    </source>
</evidence>
<keyword evidence="13" id="KW-0472">Membrane</keyword>
<evidence type="ECO:0000256" key="2">
    <source>
        <dbReference type="ARBA" id="ARBA00010794"/>
    </source>
</evidence>
<keyword evidence="10" id="KW-0862">Zinc</keyword>
<evidence type="ECO:0000256" key="7">
    <source>
        <dbReference type="ARBA" id="ARBA00022723"/>
    </source>
</evidence>
<dbReference type="GO" id="GO:0009507">
    <property type="term" value="C:chloroplast"/>
    <property type="evidence" value="ECO:0007669"/>
    <property type="project" value="UniProtKB-SubCell"/>
</dbReference>
<dbReference type="PANTHER" id="PTHR32523:SF8">
    <property type="entry name" value="DOLICHOL KINASE"/>
    <property type="match status" value="1"/>
</dbReference>
<evidence type="ECO:0000256" key="8">
    <source>
        <dbReference type="ARBA" id="ARBA00022771"/>
    </source>
</evidence>
<keyword evidence="21" id="KW-1185">Reference proteome</keyword>
<dbReference type="EMBL" id="JAEHOE010000315">
    <property type="protein sequence ID" value="KAG2481964.1"/>
    <property type="molecule type" value="Genomic_DNA"/>
</dbReference>
<feature type="region of interest" description="Disordered" evidence="18">
    <location>
        <begin position="890"/>
        <end position="912"/>
    </location>
</feature>
<evidence type="ECO:0000256" key="12">
    <source>
        <dbReference type="ARBA" id="ARBA00022989"/>
    </source>
</evidence>
<evidence type="ECO:0000256" key="15">
    <source>
        <dbReference type="ARBA" id="ARBA00039024"/>
    </source>
</evidence>
<dbReference type="GO" id="GO:0008270">
    <property type="term" value="F:zinc ion binding"/>
    <property type="evidence" value="ECO:0007669"/>
    <property type="project" value="UniProtKB-KW"/>
</dbReference>
<dbReference type="GO" id="GO:0016020">
    <property type="term" value="C:membrane"/>
    <property type="evidence" value="ECO:0007669"/>
    <property type="project" value="UniProtKB-SubCell"/>
</dbReference>
<keyword evidence="5" id="KW-0808">Transferase</keyword>
<evidence type="ECO:0000256" key="6">
    <source>
        <dbReference type="ARBA" id="ARBA00022692"/>
    </source>
</evidence>
<feature type="domain" description="MYND-type" evidence="19">
    <location>
        <begin position="949"/>
        <end position="995"/>
    </location>
</feature>
<evidence type="ECO:0000259" key="19">
    <source>
        <dbReference type="PROSITE" id="PS50865"/>
    </source>
</evidence>
<comment type="subcellular location">
    <subcellularLocation>
        <location evidence="1">Plastid</location>
        <location evidence="1">Chloroplast membrane</location>
        <topology evidence="1">Multi-pass membrane protein</topology>
    </subcellularLocation>
</comment>
<keyword evidence="3" id="KW-0150">Chloroplast</keyword>